<feature type="region of interest" description="Disordered" evidence="1">
    <location>
        <begin position="43"/>
        <end position="68"/>
    </location>
</feature>
<dbReference type="EMBL" id="JAZDWU010000003">
    <property type="protein sequence ID" value="KAL0008256.1"/>
    <property type="molecule type" value="Genomic_DNA"/>
</dbReference>
<protein>
    <submittedName>
        <fullName evidence="2">Uncharacterized protein</fullName>
    </submittedName>
</protein>
<organism evidence="2 3">
    <name type="scientific">Lithocarpus litseifolius</name>
    <dbReference type="NCBI Taxonomy" id="425828"/>
    <lineage>
        <taxon>Eukaryota</taxon>
        <taxon>Viridiplantae</taxon>
        <taxon>Streptophyta</taxon>
        <taxon>Embryophyta</taxon>
        <taxon>Tracheophyta</taxon>
        <taxon>Spermatophyta</taxon>
        <taxon>Magnoliopsida</taxon>
        <taxon>eudicotyledons</taxon>
        <taxon>Gunneridae</taxon>
        <taxon>Pentapetalae</taxon>
        <taxon>rosids</taxon>
        <taxon>fabids</taxon>
        <taxon>Fagales</taxon>
        <taxon>Fagaceae</taxon>
        <taxon>Lithocarpus</taxon>
    </lineage>
</organism>
<evidence type="ECO:0000256" key="1">
    <source>
        <dbReference type="SAM" id="MobiDB-lite"/>
    </source>
</evidence>
<dbReference type="AlphaFoldDB" id="A0AAW2DHX2"/>
<evidence type="ECO:0000313" key="3">
    <source>
        <dbReference type="Proteomes" id="UP001459277"/>
    </source>
</evidence>
<keyword evidence="3" id="KW-1185">Reference proteome</keyword>
<evidence type="ECO:0000313" key="2">
    <source>
        <dbReference type="EMBL" id="KAL0008256.1"/>
    </source>
</evidence>
<gene>
    <name evidence="2" type="ORF">SO802_009758</name>
</gene>
<name>A0AAW2DHX2_9ROSI</name>
<dbReference type="Proteomes" id="UP001459277">
    <property type="component" value="Unassembled WGS sequence"/>
</dbReference>
<accession>A0AAW2DHX2</accession>
<reference evidence="2 3" key="1">
    <citation type="submission" date="2024-01" db="EMBL/GenBank/DDBJ databases">
        <title>A telomere-to-telomere, gap-free genome of sweet tea (Lithocarpus litseifolius).</title>
        <authorList>
            <person name="Zhou J."/>
        </authorList>
    </citation>
    <scope>NUCLEOTIDE SEQUENCE [LARGE SCALE GENOMIC DNA]</scope>
    <source>
        <strain evidence="2">Zhou-2022a</strain>
        <tissue evidence="2">Leaf</tissue>
    </source>
</reference>
<comment type="caution">
    <text evidence="2">The sequence shown here is derived from an EMBL/GenBank/DDBJ whole genome shotgun (WGS) entry which is preliminary data.</text>
</comment>
<proteinExistence type="predicted"/>
<sequence>MTQLSMHSLSNLEGASFVWQMSLDPWLGCEEYAEREWALELNGRQASSSEEKEEGEKNPPPSHANGSSISFMETYPHFPAWQYEVMNPNGSYSSVTLDRLEHTPNVPWPDLITDSKNLDFMQVMRETLRVAPLEDPEDHVFRFKTAELCPTIEEFFAILGYDPSKKFIAVSCDPKHWESLSDTLGLPTSITSSMVEGHMVDRLLRQSQYEQGMPGGKGRKPFTPMDTNLTSIKNMLLGLEMADWVNHYFVKVYFHKMTTEYSNWLVDKISNKEANMVAMRKQFLKDNRERCDDDNYEFKMRDKCGIVSSTEEINDLPKEKRLKTK</sequence>